<keyword evidence="1" id="KW-0808">Transferase</keyword>
<dbReference type="GO" id="GO:0008483">
    <property type="term" value="F:transaminase activity"/>
    <property type="evidence" value="ECO:0007669"/>
    <property type="project" value="UniProtKB-KW"/>
</dbReference>
<dbReference type="Gene3D" id="3.90.1150.10">
    <property type="entry name" value="Aspartate Aminotransferase, domain 1"/>
    <property type="match status" value="1"/>
</dbReference>
<gene>
    <name evidence="1" type="ORF">GM51_6765</name>
</gene>
<dbReference type="EMBL" id="JNSL01000031">
    <property type="protein sequence ID" value="KGA19409.1"/>
    <property type="molecule type" value="Genomic_DNA"/>
</dbReference>
<dbReference type="InterPro" id="IPR015422">
    <property type="entry name" value="PyrdxlP-dep_Trfase_small"/>
</dbReference>
<organism evidence="1">
    <name type="scientific">freshwater metagenome</name>
    <dbReference type="NCBI Taxonomy" id="449393"/>
    <lineage>
        <taxon>unclassified sequences</taxon>
        <taxon>metagenomes</taxon>
        <taxon>ecological metagenomes</taxon>
    </lineage>
</organism>
<dbReference type="GO" id="GO:0000271">
    <property type="term" value="P:polysaccharide biosynthetic process"/>
    <property type="evidence" value="ECO:0007669"/>
    <property type="project" value="TreeGrafter"/>
</dbReference>
<reference evidence="1" key="1">
    <citation type="submission" date="2014-06" db="EMBL/GenBank/DDBJ databases">
        <title>Key roles for freshwater Actinobacteria revealed by deep metagenomic sequencing.</title>
        <authorList>
            <person name="Ghai R."/>
            <person name="Mizuno C.M."/>
            <person name="Picazo A."/>
            <person name="Camacho A."/>
            <person name="Rodriguez-Valera F."/>
        </authorList>
    </citation>
    <scope>NUCLEOTIDE SEQUENCE</scope>
</reference>
<dbReference type="PIRSF" id="PIRSF000390">
    <property type="entry name" value="PLP_StrS"/>
    <property type="match status" value="1"/>
</dbReference>
<protein>
    <submittedName>
        <fullName evidence="1">Aminotransferase DegT</fullName>
    </submittedName>
</protein>
<comment type="caution">
    <text evidence="1">The sequence shown here is derived from an EMBL/GenBank/DDBJ whole genome shotgun (WGS) entry which is preliminary data.</text>
</comment>
<dbReference type="PANTHER" id="PTHR30244:SF30">
    <property type="entry name" value="BLR5990 PROTEIN"/>
    <property type="match status" value="1"/>
</dbReference>
<dbReference type="PANTHER" id="PTHR30244">
    <property type="entry name" value="TRANSAMINASE"/>
    <property type="match status" value="1"/>
</dbReference>
<name>A0A094QB77_9ZZZZ</name>
<dbReference type="SUPFAM" id="SSF53383">
    <property type="entry name" value="PLP-dependent transferases"/>
    <property type="match status" value="1"/>
</dbReference>
<dbReference type="InterPro" id="IPR015424">
    <property type="entry name" value="PyrdxlP-dep_Trfase"/>
</dbReference>
<proteinExistence type="predicted"/>
<dbReference type="Pfam" id="PF01041">
    <property type="entry name" value="DegT_DnrJ_EryC1"/>
    <property type="match status" value="1"/>
</dbReference>
<dbReference type="InterPro" id="IPR015421">
    <property type="entry name" value="PyrdxlP-dep_Trfase_major"/>
</dbReference>
<dbReference type="NCBIfam" id="TIGR04181">
    <property type="entry name" value="NHT_00031"/>
    <property type="match status" value="1"/>
</dbReference>
<sequence length="395" mass="42098">MASGFSAHEFVDAIRNVVGHDSVVALHEPDITAVEHAFVTECLDSTFVSSVGVFVNRFEEEIAAFTGASVAVAVSNGTSALQVALVLAGVQLGDEVLVPALSFVATANAVVHAGGIPHFVDSDPVTLGMSADALEKILSTLDRRGLQLVNPQTGRRVAAIVPMHAMGHPLEVQRIVALAQDAGIPVVEDAAESLGSYVGSQHTGTFGLLGILSFNGNKTITTGGGGMILTNDVEIGRRAKHLTTTAKVPHPWLFAHDETAWNYRMPNLNAALGVAQMTRLPQFLSEKRVIAEAYQKAFAGVEGLSFLKEPAGTTSNYWLCSVALDEGRENERDEFLRVTNDAGIQCRPLWELLSDLPMYQANPRGDLTTAHSLQRRVISMPSSPKLGRALAVGKS</sequence>
<dbReference type="GO" id="GO:0030170">
    <property type="term" value="F:pyridoxal phosphate binding"/>
    <property type="evidence" value="ECO:0007669"/>
    <property type="project" value="TreeGrafter"/>
</dbReference>
<keyword evidence="1" id="KW-0032">Aminotransferase</keyword>
<dbReference type="InterPro" id="IPR026385">
    <property type="entry name" value="LegC-like"/>
</dbReference>
<evidence type="ECO:0000313" key="1">
    <source>
        <dbReference type="EMBL" id="KGA19409.1"/>
    </source>
</evidence>
<accession>A0A094QB77</accession>
<dbReference type="Gene3D" id="3.40.640.10">
    <property type="entry name" value="Type I PLP-dependent aspartate aminotransferase-like (Major domain)"/>
    <property type="match status" value="1"/>
</dbReference>
<dbReference type="InterPro" id="IPR000653">
    <property type="entry name" value="DegT/StrS_aminotransferase"/>
</dbReference>
<dbReference type="AlphaFoldDB" id="A0A094QB77"/>
<dbReference type="CDD" id="cd00616">
    <property type="entry name" value="AHBA_syn"/>
    <property type="match status" value="1"/>
</dbReference>